<dbReference type="InterPro" id="IPR011044">
    <property type="entry name" value="Quino_amine_DH_bsu"/>
</dbReference>
<feature type="domain" description="Protein kinase" evidence="7">
    <location>
        <begin position="15"/>
        <end position="262"/>
    </location>
</feature>
<dbReference type="EMBL" id="CP074133">
    <property type="protein sequence ID" value="QUX23110.1"/>
    <property type="molecule type" value="Genomic_DNA"/>
</dbReference>
<evidence type="ECO:0000256" key="3">
    <source>
        <dbReference type="ARBA" id="ARBA00022777"/>
    </source>
</evidence>
<dbReference type="GO" id="GO:0016301">
    <property type="term" value="F:kinase activity"/>
    <property type="evidence" value="ECO:0007669"/>
    <property type="project" value="UniProtKB-KW"/>
</dbReference>
<reference evidence="8 9" key="1">
    <citation type="submission" date="2021-05" db="EMBL/GenBank/DDBJ databases">
        <title>Direct Submission.</title>
        <authorList>
            <person name="Li K."/>
            <person name="Gao J."/>
        </authorList>
    </citation>
    <scope>NUCLEOTIDE SEQUENCE [LARGE SCALE GENOMIC DNA]</scope>
    <source>
        <strain evidence="8 9">Mg02</strain>
    </source>
</reference>
<sequence>MRPLTLGDPRAVGPYRIRALLGVGGMGRVYLGTGPDGTVAAVKAVRAEYAYDPDFRGRFARELDLARRVHGPYTPRVLDADPAGQTPWMATEYVMGPSLHDLVQLTGPLTEEAVRFLGRGIAEALGRVHADGTVHRDLKPGNVMVSASGPQVIDFGIAGALGDAHGEDGRIIGTPGYMAPENVRNEPGGTVSDVFALGGVLVYALTGSGPFGEGHPSAVLYRITHHDPVLTGVPDSLRPLVTACLEKDPARRPTTGEVLEVLGGPVPPAASAADWLPPPAAALLEATAREYREAVESSVYAHPLDRSALERTRRRRRRLLAAGAAATALALVGGVGTWATVSSPGEDGGPGERPGSRERCDLAEHIAPGYAEAAREHPRAPGSQMLTPVFSPDGDVMVAGGDSGIALWDWREKTELGLIGIETDGFGAIPVVSPDGCRIAYADSDGVHVITVETGEHRILQEGTDVETVAFAADGGSLLYSDWRSDASVVELDLETGEATGLYKGPGPADEIRTTPDGGHVVGVDYNGVLTLWEVGTREEVLSLEGVRSTLGSNIAFSGSEMFHVTQDGRIVRTSLPDGERLGEFTAEVPEGGSLSEVAVNPTADRLYANYKGSDIVITEDDLPLFGTKVWELSTGREITEDGDEGFIEWLAVHPGDEVLAAVPIDNAPVWVIDPARMRLIDRIG</sequence>
<dbReference type="Proteomes" id="UP000676079">
    <property type="component" value="Chromosome"/>
</dbReference>
<keyword evidence="3 8" id="KW-0418">Kinase</keyword>
<dbReference type="PANTHER" id="PTHR43289:SF34">
    <property type="entry name" value="SERINE_THREONINE-PROTEIN KINASE YBDM-RELATED"/>
    <property type="match status" value="1"/>
</dbReference>
<dbReference type="RefSeq" id="WP_220564338.1">
    <property type="nucleotide sequence ID" value="NZ_CP074133.1"/>
</dbReference>
<dbReference type="InterPro" id="IPR017441">
    <property type="entry name" value="Protein_kinase_ATP_BS"/>
</dbReference>
<dbReference type="Gene3D" id="1.10.510.10">
    <property type="entry name" value="Transferase(Phosphotransferase) domain 1"/>
    <property type="match status" value="1"/>
</dbReference>
<evidence type="ECO:0000256" key="1">
    <source>
        <dbReference type="ARBA" id="ARBA00022679"/>
    </source>
</evidence>
<keyword evidence="9" id="KW-1185">Reference proteome</keyword>
<keyword evidence="1" id="KW-0808">Transferase</keyword>
<organism evidence="8 9">
    <name type="scientific">Nocardiopsis changdeensis</name>
    <dbReference type="NCBI Taxonomy" id="2831969"/>
    <lineage>
        <taxon>Bacteria</taxon>
        <taxon>Bacillati</taxon>
        <taxon>Actinomycetota</taxon>
        <taxon>Actinomycetes</taxon>
        <taxon>Streptosporangiales</taxon>
        <taxon>Nocardiopsidaceae</taxon>
        <taxon>Nocardiopsis</taxon>
    </lineage>
</organism>
<evidence type="ECO:0000256" key="2">
    <source>
        <dbReference type="ARBA" id="ARBA00022741"/>
    </source>
</evidence>
<feature type="binding site" evidence="5">
    <location>
        <position position="43"/>
    </location>
    <ligand>
        <name>ATP</name>
        <dbReference type="ChEBI" id="CHEBI:30616"/>
    </ligand>
</feature>
<proteinExistence type="predicted"/>
<name>A0ABX8BN27_9ACTN</name>
<dbReference type="Gene3D" id="3.30.200.20">
    <property type="entry name" value="Phosphorylase Kinase, domain 1"/>
    <property type="match status" value="1"/>
</dbReference>
<dbReference type="SMART" id="SM00220">
    <property type="entry name" value="S_TKc"/>
    <property type="match status" value="1"/>
</dbReference>
<feature type="transmembrane region" description="Helical" evidence="6">
    <location>
        <begin position="319"/>
        <end position="339"/>
    </location>
</feature>
<keyword evidence="2 5" id="KW-0547">Nucleotide-binding</keyword>
<keyword evidence="6" id="KW-0812">Transmembrane</keyword>
<dbReference type="SUPFAM" id="SSF56112">
    <property type="entry name" value="Protein kinase-like (PK-like)"/>
    <property type="match status" value="1"/>
</dbReference>
<accession>A0ABX8BN27</accession>
<dbReference type="InterPro" id="IPR015943">
    <property type="entry name" value="WD40/YVTN_repeat-like_dom_sf"/>
</dbReference>
<dbReference type="SUPFAM" id="SSF50969">
    <property type="entry name" value="YVTN repeat-like/Quinoprotein amine dehydrogenase"/>
    <property type="match status" value="1"/>
</dbReference>
<dbReference type="InterPro" id="IPR011009">
    <property type="entry name" value="Kinase-like_dom_sf"/>
</dbReference>
<keyword evidence="6" id="KW-1133">Transmembrane helix</keyword>
<evidence type="ECO:0000259" key="7">
    <source>
        <dbReference type="SMART" id="SM00220"/>
    </source>
</evidence>
<gene>
    <name evidence="8" type="ORF">KGD84_01515</name>
</gene>
<evidence type="ECO:0000313" key="9">
    <source>
        <dbReference type="Proteomes" id="UP000676079"/>
    </source>
</evidence>
<evidence type="ECO:0000256" key="5">
    <source>
        <dbReference type="PROSITE-ProRule" id="PRU10141"/>
    </source>
</evidence>
<dbReference type="SUPFAM" id="SSF50974">
    <property type="entry name" value="Nitrous oxide reductase, N-terminal domain"/>
    <property type="match status" value="1"/>
</dbReference>
<dbReference type="PANTHER" id="PTHR43289">
    <property type="entry name" value="MITOGEN-ACTIVATED PROTEIN KINASE KINASE KINASE 20-RELATED"/>
    <property type="match status" value="1"/>
</dbReference>
<keyword evidence="4 5" id="KW-0067">ATP-binding</keyword>
<dbReference type="Pfam" id="PF00069">
    <property type="entry name" value="Pkinase"/>
    <property type="match status" value="1"/>
</dbReference>
<evidence type="ECO:0000256" key="4">
    <source>
        <dbReference type="ARBA" id="ARBA00022840"/>
    </source>
</evidence>
<dbReference type="InterPro" id="IPR011045">
    <property type="entry name" value="N2O_reductase_N"/>
</dbReference>
<dbReference type="Gene3D" id="2.130.10.10">
    <property type="entry name" value="YVTN repeat-like/Quinoprotein amine dehydrogenase"/>
    <property type="match status" value="2"/>
</dbReference>
<protein>
    <submittedName>
        <fullName evidence="8">Protein kinase</fullName>
    </submittedName>
</protein>
<evidence type="ECO:0000256" key="6">
    <source>
        <dbReference type="SAM" id="Phobius"/>
    </source>
</evidence>
<dbReference type="InterPro" id="IPR000719">
    <property type="entry name" value="Prot_kinase_dom"/>
</dbReference>
<dbReference type="CDD" id="cd14014">
    <property type="entry name" value="STKc_PknB_like"/>
    <property type="match status" value="1"/>
</dbReference>
<dbReference type="PROSITE" id="PS00107">
    <property type="entry name" value="PROTEIN_KINASE_ATP"/>
    <property type="match status" value="1"/>
</dbReference>
<evidence type="ECO:0000313" key="8">
    <source>
        <dbReference type="EMBL" id="QUX23110.1"/>
    </source>
</evidence>
<keyword evidence="6" id="KW-0472">Membrane</keyword>